<reference evidence="2" key="2">
    <citation type="submission" date="2020-08" db="EMBL/GenBank/DDBJ databases">
        <title>The Agave Microbiome: Exploring the role of microbial communities in plant adaptations to desert environments.</title>
        <authorList>
            <person name="Partida-Martinez L.P."/>
        </authorList>
    </citation>
    <scope>NUCLEOTIDE SEQUENCE [LARGE SCALE GENOMIC DNA]</scope>
    <source>
        <strain evidence="2">AT2.8</strain>
    </source>
</reference>
<dbReference type="EMBL" id="JACCBX010000003">
    <property type="protein sequence ID" value="NYE04767.1"/>
    <property type="molecule type" value="Genomic_DNA"/>
</dbReference>
<comment type="caution">
    <text evidence="1">The sequence shown here is derived from an EMBL/GenBank/DDBJ whole genome shotgun (WGS) entry which is preliminary data.</text>
</comment>
<reference evidence="2" key="1">
    <citation type="submission" date="2020-07" db="EMBL/GenBank/DDBJ databases">
        <authorList>
            <person name="Partida-Martinez L."/>
            <person name="Huntemann M."/>
            <person name="Clum A."/>
            <person name="Wang J."/>
            <person name="Palaniappan K."/>
            <person name="Ritter S."/>
            <person name="Chen I.-M."/>
            <person name="Stamatis D."/>
            <person name="Reddy T."/>
            <person name="O'Malley R."/>
            <person name="Daum C."/>
            <person name="Shapiro N."/>
            <person name="Ivanova N."/>
            <person name="Kyrpides N."/>
            <person name="Woyke T."/>
        </authorList>
    </citation>
    <scope>NUCLEOTIDE SEQUENCE [LARGE SCALE GENOMIC DNA]</scope>
    <source>
        <strain evidence="2">AT2.8</strain>
    </source>
</reference>
<protein>
    <submittedName>
        <fullName evidence="1">Indole-3-glycerol phosphate synthase</fullName>
    </submittedName>
</protein>
<name>A0A852TAG2_9BACI</name>
<proteinExistence type="predicted"/>
<dbReference type="Proteomes" id="UP000548423">
    <property type="component" value="Unassembled WGS sequence"/>
</dbReference>
<organism evidence="1 2">
    <name type="scientific">Neobacillus niacini</name>
    <dbReference type="NCBI Taxonomy" id="86668"/>
    <lineage>
        <taxon>Bacteria</taxon>
        <taxon>Bacillati</taxon>
        <taxon>Bacillota</taxon>
        <taxon>Bacilli</taxon>
        <taxon>Bacillales</taxon>
        <taxon>Bacillaceae</taxon>
        <taxon>Neobacillus</taxon>
    </lineage>
</organism>
<accession>A0A852TAG2</accession>
<gene>
    <name evidence="1" type="ORF">F4694_001516</name>
</gene>
<sequence length="98" mass="11340">MMNSSLPEKEKLLSMLTEIHDQLEELEIVLEASFSDLRIQMNNEELNKLSAPVQRLSKLEEEIDKINSTTNETNAEQNNSVTKALKLEMGFWLPIEYE</sequence>
<evidence type="ECO:0000313" key="1">
    <source>
        <dbReference type="EMBL" id="NYE04767.1"/>
    </source>
</evidence>
<dbReference type="AlphaFoldDB" id="A0A852TAG2"/>
<evidence type="ECO:0000313" key="2">
    <source>
        <dbReference type="Proteomes" id="UP000548423"/>
    </source>
</evidence>